<dbReference type="AlphaFoldDB" id="A0A1Y5PKJ5"/>
<protein>
    <submittedName>
        <fullName evidence="1">Uncharacterized protein</fullName>
    </submittedName>
</protein>
<reference evidence="1" key="1">
    <citation type="submission" date="2016-03" db="EMBL/GenBank/DDBJ databases">
        <authorList>
            <person name="Ploux O."/>
        </authorList>
    </citation>
    <scope>NUCLEOTIDE SEQUENCE</scope>
    <source>
        <strain evidence="1">UC10</strain>
    </source>
</reference>
<dbReference type="EMBL" id="FLQS01000067">
    <property type="protein sequence ID" value="SBS79212.1"/>
    <property type="molecule type" value="Genomic_DNA"/>
</dbReference>
<organism evidence="1">
    <name type="scientific">uncultured Mycobacterium sp</name>
    <dbReference type="NCBI Taxonomy" id="171292"/>
    <lineage>
        <taxon>Bacteria</taxon>
        <taxon>Bacillati</taxon>
        <taxon>Actinomycetota</taxon>
        <taxon>Actinomycetes</taxon>
        <taxon>Mycobacteriales</taxon>
        <taxon>Mycobacteriaceae</taxon>
        <taxon>Mycobacterium</taxon>
        <taxon>environmental samples</taxon>
    </lineage>
</organism>
<gene>
    <name evidence="1" type="ORF">MHPYR_70133</name>
</gene>
<evidence type="ECO:0000313" key="1">
    <source>
        <dbReference type="EMBL" id="SBS79212.1"/>
    </source>
</evidence>
<proteinExistence type="predicted"/>
<accession>A0A1Y5PKJ5</accession>
<name>A0A1Y5PKJ5_9MYCO</name>
<sequence>MVACALITGTQEAMAGLVTVADLSLVRATASQVADGQWSVVAYAPIETLDTLAALEYQVVVLRDEAALQQQWDAISEQIEVE</sequence>